<dbReference type="PATRIC" id="fig|458.5.peg.2768"/>
<dbReference type="SUPFAM" id="SSF52980">
    <property type="entry name" value="Restriction endonuclease-like"/>
    <property type="match status" value="1"/>
</dbReference>
<proteinExistence type="inferred from homology"/>
<dbReference type="OrthoDB" id="9794876at2"/>
<dbReference type="PANTHER" id="PTHR34039:SF1">
    <property type="entry name" value="UPF0102 PROTEIN YRAN"/>
    <property type="match status" value="1"/>
</dbReference>
<name>A0A0W0XN07_9GAMM</name>
<dbReference type="Gene3D" id="3.40.1350.10">
    <property type="match status" value="1"/>
</dbReference>
<evidence type="ECO:0000313" key="3">
    <source>
        <dbReference type="EMBL" id="KTD45860.1"/>
    </source>
</evidence>
<dbReference type="InterPro" id="IPR011335">
    <property type="entry name" value="Restrct_endonuc-II-like"/>
</dbReference>
<comment type="similarity">
    <text evidence="1 2">Belongs to the UPF0102 family.</text>
</comment>
<dbReference type="Proteomes" id="UP000054608">
    <property type="component" value="Unassembled WGS sequence"/>
</dbReference>
<dbReference type="PANTHER" id="PTHR34039">
    <property type="entry name" value="UPF0102 PROTEIN YRAN"/>
    <property type="match status" value="1"/>
</dbReference>
<dbReference type="InterPro" id="IPR003509">
    <property type="entry name" value="UPF0102_YraN-like"/>
</dbReference>
<dbReference type="GO" id="GO:0003676">
    <property type="term" value="F:nucleic acid binding"/>
    <property type="evidence" value="ECO:0007669"/>
    <property type="project" value="InterPro"/>
</dbReference>
<dbReference type="NCBIfam" id="TIGR00252">
    <property type="entry name" value="YraN family protein"/>
    <property type="match status" value="1"/>
</dbReference>
<accession>A0A0W0XN07</accession>
<organism evidence="3 4">
    <name type="scientific">Legionella rubrilucens</name>
    <dbReference type="NCBI Taxonomy" id="458"/>
    <lineage>
        <taxon>Bacteria</taxon>
        <taxon>Pseudomonadati</taxon>
        <taxon>Pseudomonadota</taxon>
        <taxon>Gammaproteobacteria</taxon>
        <taxon>Legionellales</taxon>
        <taxon>Legionellaceae</taxon>
        <taxon>Legionella</taxon>
    </lineage>
</organism>
<dbReference type="EMBL" id="LNYT01000022">
    <property type="protein sequence ID" value="KTD45860.1"/>
    <property type="molecule type" value="Genomic_DNA"/>
</dbReference>
<dbReference type="CDD" id="cd20736">
    <property type="entry name" value="PoNe_Nuclease"/>
    <property type="match status" value="1"/>
</dbReference>
<sequence length="118" mass="13360">MSKGIGDKAELVACNYLKQQGLTLLFSNYRCRFGEIDLIMRDGSYLVFVEVRARKSSAFGGALASITASKQKRLIQTALHYQLTQNRQNQHPLRFDVVSLQGTPCQLEWIKNAFGLDY</sequence>
<dbReference type="Pfam" id="PF02021">
    <property type="entry name" value="UPF0102"/>
    <property type="match status" value="1"/>
</dbReference>
<dbReference type="InterPro" id="IPR011856">
    <property type="entry name" value="tRNA_endonuc-like_dom_sf"/>
</dbReference>
<reference evidence="3 4" key="1">
    <citation type="submission" date="2015-11" db="EMBL/GenBank/DDBJ databases">
        <title>Genomic analysis of 38 Legionella species identifies large and diverse effector repertoires.</title>
        <authorList>
            <person name="Burstein D."/>
            <person name="Amaro F."/>
            <person name="Zusman T."/>
            <person name="Lifshitz Z."/>
            <person name="Cohen O."/>
            <person name="Gilbert J.A."/>
            <person name="Pupko T."/>
            <person name="Shuman H.A."/>
            <person name="Segal G."/>
        </authorList>
    </citation>
    <scope>NUCLEOTIDE SEQUENCE [LARGE SCALE GENOMIC DNA]</scope>
    <source>
        <strain evidence="3 4">WA-270A-C2</strain>
    </source>
</reference>
<evidence type="ECO:0000256" key="1">
    <source>
        <dbReference type="ARBA" id="ARBA00006738"/>
    </source>
</evidence>
<dbReference type="RefSeq" id="WP_058532615.1">
    <property type="nucleotide sequence ID" value="NZ_CAAAIN010000004.1"/>
</dbReference>
<protein>
    <recommendedName>
        <fullName evidence="2">UPF0102 protein Lrub_2657</fullName>
    </recommendedName>
</protein>
<dbReference type="HAMAP" id="MF_00048">
    <property type="entry name" value="UPF0102"/>
    <property type="match status" value="1"/>
</dbReference>
<dbReference type="STRING" id="458.Lrub_2657"/>
<dbReference type="NCBIfam" id="NF009150">
    <property type="entry name" value="PRK12497.1-3"/>
    <property type="match status" value="1"/>
</dbReference>
<evidence type="ECO:0000313" key="4">
    <source>
        <dbReference type="Proteomes" id="UP000054608"/>
    </source>
</evidence>
<gene>
    <name evidence="3" type="ORF">Lrub_2657</name>
</gene>
<comment type="caution">
    <text evidence="3">The sequence shown here is derived from an EMBL/GenBank/DDBJ whole genome shotgun (WGS) entry which is preliminary data.</text>
</comment>
<keyword evidence="4" id="KW-1185">Reference proteome</keyword>
<evidence type="ECO:0000256" key="2">
    <source>
        <dbReference type="HAMAP-Rule" id="MF_00048"/>
    </source>
</evidence>
<dbReference type="AlphaFoldDB" id="A0A0W0XN07"/>